<evidence type="ECO:0000313" key="2">
    <source>
        <dbReference type="EMBL" id="KAL2095409.1"/>
    </source>
</evidence>
<dbReference type="Proteomes" id="UP001591681">
    <property type="component" value="Unassembled WGS sequence"/>
</dbReference>
<protein>
    <recommendedName>
        <fullName evidence="1">Reverse transcriptase domain-containing protein</fullName>
    </recommendedName>
</protein>
<comment type="caution">
    <text evidence="2">The sequence shown here is derived from an EMBL/GenBank/DDBJ whole genome shotgun (WGS) entry which is preliminary data.</text>
</comment>
<evidence type="ECO:0000259" key="1">
    <source>
        <dbReference type="PROSITE" id="PS50878"/>
    </source>
</evidence>
<feature type="domain" description="Reverse transcriptase" evidence="1">
    <location>
        <begin position="497"/>
        <end position="767"/>
    </location>
</feature>
<dbReference type="InterPro" id="IPR043502">
    <property type="entry name" value="DNA/RNA_pol_sf"/>
</dbReference>
<dbReference type="CDD" id="cd09076">
    <property type="entry name" value="L1-EN"/>
    <property type="match status" value="1"/>
</dbReference>
<dbReference type="Pfam" id="PF00078">
    <property type="entry name" value="RVT_1"/>
    <property type="match status" value="1"/>
</dbReference>
<dbReference type="CDD" id="cd01650">
    <property type="entry name" value="RT_nLTR_like"/>
    <property type="match status" value="1"/>
</dbReference>
<gene>
    <name evidence="2" type="ORF">ACEWY4_010128</name>
</gene>
<dbReference type="Pfam" id="PF03372">
    <property type="entry name" value="Exo_endo_phos"/>
    <property type="match status" value="1"/>
</dbReference>
<organism evidence="2 3">
    <name type="scientific">Coilia grayii</name>
    <name type="common">Gray's grenadier anchovy</name>
    <dbReference type="NCBI Taxonomy" id="363190"/>
    <lineage>
        <taxon>Eukaryota</taxon>
        <taxon>Metazoa</taxon>
        <taxon>Chordata</taxon>
        <taxon>Craniata</taxon>
        <taxon>Vertebrata</taxon>
        <taxon>Euteleostomi</taxon>
        <taxon>Actinopterygii</taxon>
        <taxon>Neopterygii</taxon>
        <taxon>Teleostei</taxon>
        <taxon>Clupei</taxon>
        <taxon>Clupeiformes</taxon>
        <taxon>Clupeoidei</taxon>
        <taxon>Engraulidae</taxon>
        <taxon>Coilinae</taxon>
        <taxon>Coilia</taxon>
    </lineage>
</organism>
<dbReference type="InterPro" id="IPR036691">
    <property type="entry name" value="Endo/exonu/phosph_ase_sf"/>
</dbReference>
<keyword evidence="3" id="KW-1185">Reference proteome</keyword>
<name>A0ABD1K8K1_9TELE</name>
<reference evidence="2 3" key="1">
    <citation type="submission" date="2024-09" db="EMBL/GenBank/DDBJ databases">
        <title>A chromosome-level genome assembly of Gray's grenadier anchovy, Coilia grayii.</title>
        <authorList>
            <person name="Fu Z."/>
        </authorList>
    </citation>
    <scope>NUCLEOTIDE SEQUENCE [LARGE SCALE GENOMIC DNA]</scope>
    <source>
        <strain evidence="2">G4</strain>
        <tissue evidence="2">Muscle</tissue>
    </source>
</reference>
<dbReference type="AlphaFoldDB" id="A0ABD1K8K1"/>
<sequence>MADLNIITWNVRGLNSPIKRTRCLEFLHRKRASFAFIQETHLTESNVQRFQNKRYKVIAHSCAISKTRGVLILADRKLQLTILDKGSDQIGRFVYVLLSVNYSKVLLANIYAPNVHEDNFLPSISNSLLKYHDCHCIVTGDFNATLCPSQDRSTVPPGTLPLSSLSLKRFVTDLNLVDIWRLQNTDVKAYTFHSGRHGTSSRIDYIFISSSLINNTSQVNILPILISDHAPVICTLTPIVNHPKAQRWRFNTTLLSNKKIISEMEKQLEEFIIMNKESAYNAQSMWEATKCFMRGVCIGFSSKLKSERNNRLNDIEKQIEQIEANQAKGSQGINTSILTALRGEYKSLSIEKAEFLIHRTQQRYYFEGDRPSRLLALRLKQCESKAMINAIRTTEGKVVTQPNDINNVFKDFYSKLYKPDSTVNIEDCNTFLQSVMLPTLNEGDREDLGSPITLKELESAVKSLNAGKSPGLDGLPPEFYLTFWEQVGPLILDSINCAYEEGSFHRDQCNALITVLLKKGKDPLECASYRPISLICGDMKIYSKVLATRLEMVVDKLIQFDQTGFIKGRMASDNIRRLMHIIEAADTLKEDSAVFSLDAEKAFDLLELPYLWTVLERFGFGEKYISMLQTLYSGATASVLTGSVQSPAFVLRRGTRQGDPCSPLLFALSLEPLAQAIRESKVISPITVGPSRHHISLYADDCLLFFSNIQKSLTNLLALFHEFHKVSGYKINWTKSALLPLNTAAKNTPLPPGIPICTSFTYLGIKIFPNINRIIKENYYGVKKNIELDLKRWGSLQVSMQGRISTIKMNILPRINFLFFMIPAAVPPKCISEMHSLISKFIWGGKRARIKLTTLQRSKLEGGLAVPNLHFYYHAFQIRSLQIWRRPDSQVPWRAIEADKVKPHRLEDLLYTGIGLKNMHLKYGSIISNSLNAWRKTEKELDITCLFHKTSPLWNNYRFQSGGAPFVFSPWSQKGVDVFGDLFDQKALRTFLDIKSVFSLPGTSYFLYLRLRSAMKAYGVPWDQPLPDHPMERWISPMQCSSGTVSKIYNALIAHKSKTLPIEKIWERELSSCGIEIEWENIWENICDSSKNLAHQLIHYKLIHRVYATPLKRFQMKLVSSPECTLCQDKKVGTTMHMFWECTPIQEFWTEVLCVLSELLDINIQPNPCLCLLNVDSQLSLTLTQRKLLMAGFTAAKKAILKHWYLPSLPLKEYWLSSYQYVLALECTTARLNKAKPRTVQAWSSMLQSIQDILKETKTLD</sequence>
<dbReference type="PANTHER" id="PTHR31635">
    <property type="entry name" value="REVERSE TRANSCRIPTASE DOMAIN-CONTAINING PROTEIN-RELATED"/>
    <property type="match status" value="1"/>
</dbReference>
<dbReference type="PANTHER" id="PTHR31635:SF196">
    <property type="entry name" value="REVERSE TRANSCRIPTASE DOMAIN-CONTAINING PROTEIN-RELATED"/>
    <property type="match status" value="1"/>
</dbReference>
<dbReference type="PROSITE" id="PS50878">
    <property type="entry name" value="RT_POL"/>
    <property type="match status" value="1"/>
</dbReference>
<dbReference type="SUPFAM" id="SSF56219">
    <property type="entry name" value="DNase I-like"/>
    <property type="match status" value="1"/>
</dbReference>
<evidence type="ECO:0000313" key="3">
    <source>
        <dbReference type="Proteomes" id="UP001591681"/>
    </source>
</evidence>
<proteinExistence type="predicted"/>
<dbReference type="Gene3D" id="3.60.10.10">
    <property type="entry name" value="Endonuclease/exonuclease/phosphatase"/>
    <property type="match status" value="1"/>
</dbReference>
<dbReference type="InterPro" id="IPR005135">
    <property type="entry name" value="Endo/exonuclease/phosphatase"/>
</dbReference>
<accession>A0ABD1K8K1</accession>
<dbReference type="SUPFAM" id="SSF56672">
    <property type="entry name" value="DNA/RNA polymerases"/>
    <property type="match status" value="1"/>
</dbReference>
<dbReference type="InterPro" id="IPR000477">
    <property type="entry name" value="RT_dom"/>
</dbReference>
<dbReference type="EMBL" id="JBHFQA010000008">
    <property type="protein sequence ID" value="KAL2095409.1"/>
    <property type="molecule type" value="Genomic_DNA"/>
</dbReference>